<dbReference type="Gene3D" id="3.20.20.70">
    <property type="entry name" value="Aldolase class I"/>
    <property type="match status" value="1"/>
</dbReference>
<dbReference type="InterPro" id="IPR050139">
    <property type="entry name" value="GMP_reductase"/>
</dbReference>
<dbReference type="Pfam" id="PF00478">
    <property type="entry name" value="IMPDH"/>
    <property type="match status" value="1"/>
</dbReference>
<dbReference type="GO" id="GO:0003920">
    <property type="term" value="F:GMP reductase activity"/>
    <property type="evidence" value="ECO:0007669"/>
    <property type="project" value="UniProtKB-EC"/>
</dbReference>
<dbReference type="InterPro" id="IPR001093">
    <property type="entry name" value="IMP_DH_GMPRt"/>
</dbReference>
<feature type="domain" description="IMP dehydrogenase/GMP reductase" evidence="5">
    <location>
        <begin position="9"/>
        <end position="67"/>
    </location>
</feature>
<gene>
    <name evidence="6" type="ORF">LCGC14_3117090</name>
</gene>
<sequence length="67" mass="7650">MRIINDIKLDFDDVLVIPKRSVLGSRKDVILQREFTFKHSQQQYKGIPILGANMDTIATMRMSTALA</sequence>
<keyword evidence="4" id="KW-0560">Oxidoreductase</keyword>
<organism evidence="6">
    <name type="scientific">marine sediment metagenome</name>
    <dbReference type="NCBI Taxonomy" id="412755"/>
    <lineage>
        <taxon>unclassified sequences</taxon>
        <taxon>metagenomes</taxon>
        <taxon>ecological metagenomes</taxon>
    </lineage>
</organism>
<evidence type="ECO:0000259" key="5">
    <source>
        <dbReference type="Pfam" id="PF00478"/>
    </source>
</evidence>
<reference evidence="6" key="1">
    <citation type="journal article" date="2015" name="Nature">
        <title>Complex archaea that bridge the gap between prokaryotes and eukaryotes.</title>
        <authorList>
            <person name="Spang A."/>
            <person name="Saw J.H."/>
            <person name="Jorgensen S.L."/>
            <person name="Zaremba-Niedzwiedzka K."/>
            <person name="Martijn J."/>
            <person name="Lind A.E."/>
            <person name="van Eijk R."/>
            <person name="Schleper C."/>
            <person name="Guy L."/>
            <person name="Ettema T.J."/>
        </authorList>
    </citation>
    <scope>NUCLEOTIDE SEQUENCE</scope>
</reference>
<keyword evidence="3" id="KW-0521">NADP</keyword>
<protein>
    <recommendedName>
        <fullName evidence="2">GMP reductase</fullName>
        <ecNumber evidence="1">1.7.1.7</ecNumber>
    </recommendedName>
</protein>
<evidence type="ECO:0000256" key="4">
    <source>
        <dbReference type="ARBA" id="ARBA00023002"/>
    </source>
</evidence>
<dbReference type="AlphaFoldDB" id="A0A0F8YT99"/>
<dbReference type="InterPro" id="IPR013785">
    <property type="entry name" value="Aldolase_TIM"/>
</dbReference>
<dbReference type="EMBL" id="LAZR01067617">
    <property type="protein sequence ID" value="KKK51226.1"/>
    <property type="molecule type" value="Genomic_DNA"/>
</dbReference>
<proteinExistence type="predicted"/>
<evidence type="ECO:0000313" key="6">
    <source>
        <dbReference type="EMBL" id="KKK51226.1"/>
    </source>
</evidence>
<name>A0A0F8YT99_9ZZZZ</name>
<dbReference type="PANTHER" id="PTHR43170:SF5">
    <property type="entry name" value="GMP REDUCTASE"/>
    <property type="match status" value="1"/>
</dbReference>
<dbReference type="EC" id="1.7.1.7" evidence="1"/>
<feature type="non-terminal residue" evidence="6">
    <location>
        <position position="67"/>
    </location>
</feature>
<evidence type="ECO:0000256" key="2">
    <source>
        <dbReference type="ARBA" id="ARBA00015800"/>
    </source>
</evidence>
<dbReference type="SUPFAM" id="SSF51412">
    <property type="entry name" value="Inosine monophosphate dehydrogenase (IMPDH)"/>
    <property type="match status" value="1"/>
</dbReference>
<evidence type="ECO:0000256" key="1">
    <source>
        <dbReference type="ARBA" id="ARBA00012678"/>
    </source>
</evidence>
<accession>A0A0F8YT99</accession>
<evidence type="ECO:0000256" key="3">
    <source>
        <dbReference type="ARBA" id="ARBA00022857"/>
    </source>
</evidence>
<dbReference type="PANTHER" id="PTHR43170">
    <property type="entry name" value="GMP REDUCTASE"/>
    <property type="match status" value="1"/>
</dbReference>
<comment type="caution">
    <text evidence="6">The sequence shown here is derived from an EMBL/GenBank/DDBJ whole genome shotgun (WGS) entry which is preliminary data.</text>
</comment>